<evidence type="ECO:0000313" key="2">
    <source>
        <dbReference type="Proteomes" id="UP001152320"/>
    </source>
</evidence>
<dbReference type="EMBL" id="JAIZAY010000019">
    <property type="protein sequence ID" value="KAJ8023812.1"/>
    <property type="molecule type" value="Genomic_DNA"/>
</dbReference>
<dbReference type="Proteomes" id="UP001152320">
    <property type="component" value="Chromosome 19"/>
</dbReference>
<keyword evidence="2" id="KW-1185">Reference proteome</keyword>
<reference evidence="1" key="1">
    <citation type="submission" date="2021-10" db="EMBL/GenBank/DDBJ databases">
        <title>Tropical sea cucumber genome reveals ecological adaptation and Cuvierian tubules defense mechanism.</title>
        <authorList>
            <person name="Chen T."/>
        </authorList>
    </citation>
    <scope>NUCLEOTIDE SEQUENCE</scope>
    <source>
        <strain evidence="1">Nanhai2018</strain>
        <tissue evidence="1">Muscle</tissue>
    </source>
</reference>
<protein>
    <submittedName>
        <fullName evidence="1">Uncharacterized protein</fullName>
    </submittedName>
</protein>
<comment type="caution">
    <text evidence="1">The sequence shown here is derived from an EMBL/GenBank/DDBJ whole genome shotgun (WGS) entry which is preliminary data.</text>
</comment>
<accession>A0A9Q0YJU2</accession>
<gene>
    <name evidence="1" type="ORF">HOLleu_36356</name>
</gene>
<sequence length="278" mass="29306">MEVGIGAQGRVGAGLGTQGRVENLAGAQGRWKPGQADGGRIPGDGGVGARVETSCGWIAGRVLGEGGWKPGQGPRGPSLCPFSRFHPPLVWDSDLFPLGPDPGCFPQPPGPTPVYTLPSVPASVSILPWVSVVSPTTMVEPRVHLPFGALLGPVNGNNYPWIRPRFPPSPQSPSPSSPGLPPCTHPCLGPRPFHTIPWVPSPAFQPTLGPRTGSAPNPGTPSRFPPSWDPAPLFQPPWSPPQFPPAKCLFFFPLPRASFPGSPLQLSLPWFLPVSTIL</sequence>
<proteinExistence type="predicted"/>
<organism evidence="1 2">
    <name type="scientific">Holothuria leucospilota</name>
    <name type="common">Black long sea cucumber</name>
    <name type="synonym">Mertensiothuria leucospilota</name>
    <dbReference type="NCBI Taxonomy" id="206669"/>
    <lineage>
        <taxon>Eukaryota</taxon>
        <taxon>Metazoa</taxon>
        <taxon>Echinodermata</taxon>
        <taxon>Eleutherozoa</taxon>
        <taxon>Echinozoa</taxon>
        <taxon>Holothuroidea</taxon>
        <taxon>Aspidochirotacea</taxon>
        <taxon>Aspidochirotida</taxon>
        <taxon>Holothuriidae</taxon>
        <taxon>Holothuria</taxon>
    </lineage>
</organism>
<name>A0A9Q0YJU2_HOLLE</name>
<evidence type="ECO:0000313" key="1">
    <source>
        <dbReference type="EMBL" id="KAJ8023812.1"/>
    </source>
</evidence>
<dbReference type="AlphaFoldDB" id="A0A9Q0YJU2"/>